<proteinExistence type="predicted"/>
<dbReference type="InParanoid" id="A0A0C2WKC0"/>
<gene>
    <name evidence="1" type="ORF">M378DRAFT_13188</name>
</gene>
<dbReference type="HOGENOM" id="CLU_2996114_0_0_1"/>
<keyword evidence="2" id="KW-1185">Reference proteome</keyword>
<sequence length="57" mass="5933">MSETSEGTITAIVLAIVLFLTKQKQKTGTPLCSLKKPESVNAAAIVGGTEQATIVED</sequence>
<dbReference type="Proteomes" id="UP000054549">
    <property type="component" value="Unassembled WGS sequence"/>
</dbReference>
<reference evidence="1 2" key="1">
    <citation type="submission" date="2014-04" db="EMBL/GenBank/DDBJ databases">
        <title>Evolutionary Origins and Diversification of the Mycorrhizal Mutualists.</title>
        <authorList>
            <consortium name="DOE Joint Genome Institute"/>
            <consortium name="Mycorrhizal Genomics Consortium"/>
            <person name="Kohler A."/>
            <person name="Kuo A."/>
            <person name="Nagy L.G."/>
            <person name="Floudas D."/>
            <person name="Copeland A."/>
            <person name="Barry K.W."/>
            <person name="Cichocki N."/>
            <person name="Veneault-Fourrey C."/>
            <person name="LaButti K."/>
            <person name="Lindquist E.A."/>
            <person name="Lipzen A."/>
            <person name="Lundell T."/>
            <person name="Morin E."/>
            <person name="Murat C."/>
            <person name="Riley R."/>
            <person name="Ohm R."/>
            <person name="Sun H."/>
            <person name="Tunlid A."/>
            <person name="Henrissat B."/>
            <person name="Grigoriev I.V."/>
            <person name="Hibbett D.S."/>
            <person name="Martin F."/>
        </authorList>
    </citation>
    <scope>NUCLEOTIDE SEQUENCE [LARGE SCALE GENOMIC DNA]</scope>
    <source>
        <strain evidence="1 2">Koide BX008</strain>
    </source>
</reference>
<evidence type="ECO:0000313" key="2">
    <source>
        <dbReference type="Proteomes" id="UP000054549"/>
    </source>
</evidence>
<organism evidence="1 2">
    <name type="scientific">Amanita muscaria (strain Koide BX008)</name>
    <dbReference type="NCBI Taxonomy" id="946122"/>
    <lineage>
        <taxon>Eukaryota</taxon>
        <taxon>Fungi</taxon>
        <taxon>Dikarya</taxon>
        <taxon>Basidiomycota</taxon>
        <taxon>Agaricomycotina</taxon>
        <taxon>Agaricomycetes</taxon>
        <taxon>Agaricomycetidae</taxon>
        <taxon>Agaricales</taxon>
        <taxon>Pluteineae</taxon>
        <taxon>Amanitaceae</taxon>
        <taxon>Amanita</taxon>
    </lineage>
</organism>
<dbReference type="EMBL" id="KN818277">
    <property type="protein sequence ID" value="KIL61992.1"/>
    <property type="molecule type" value="Genomic_DNA"/>
</dbReference>
<name>A0A0C2WKC0_AMAMK</name>
<accession>A0A0C2WKC0</accession>
<evidence type="ECO:0000313" key="1">
    <source>
        <dbReference type="EMBL" id="KIL61992.1"/>
    </source>
</evidence>
<protein>
    <submittedName>
        <fullName evidence="1">Uncharacterized protein</fullName>
    </submittedName>
</protein>
<dbReference type="AlphaFoldDB" id="A0A0C2WKC0"/>